<proteinExistence type="inferred from homology"/>
<dbReference type="InterPro" id="IPR004459">
    <property type="entry name" value="CobQ_synth"/>
</dbReference>
<dbReference type="Proteomes" id="UP000422764">
    <property type="component" value="Chromosome"/>
</dbReference>
<comment type="pathway">
    <text evidence="1 4">Cofactor biosynthesis; adenosylcobalamin biosynthesis.</text>
</comment>
<dbReference type="PANTHER" id="PTHR21343:SF1">
    <property type="entry name" value="COBYRIC ACID SYNTHASE"/>
    <property type="match status" value="1"/>
</dbReference>
<dbReference type="InterPro" id="IPR047045">
    <property type="entry name" value="CobQ_N"/>
</dbReference>
<feature type="domain" description="CobQ/CobB/MinD/ParA nucleotide binding" evidence="5">
    <location>
        <begin position="4"/>
        <end position="227"/>
    </location>
</feature>
<comment type="function">
    <text evidence="4">Catalyzes amidations at positions B, D, E, and G on adenosylcobyrinic A,C-diamide. NH(2) groups are provided by glutamine, and one molecule of ATP is hydrogenolyzed for each amidation.</text>
</comment>
<dbReference type="InterPro" id="IPR011698">
    <property type="entry name" value="GATase_3"/>
</dbReference>
<dbReference type="NCBIfam" id="NF001989">
    <property type="entry name" value="PRK00784.1"/>
    <property type="match status" value="1"/>
</dbReference>
<dbReference type="EMBL" id="CP046522">
    <property type="protein sequence ID" value="QGU94417.1"/>
    <property type="molecule type" value="Genomic_DNA"/>
</dbReference>
<keyword evidence="2 4" id="KW-0169">Cobalamin biosynthesis</keyword>
<evidence type="ECO:0000313" key="8">
    <source>
        <dbReference type="Proteomes" id="UP000422764"/>
    </source>
</evidence>
<comment type="similarity">
    <text evidence="4">Belongs to the CobB/CobQ family. CobQ subfamily.</text>
</comment>
<organism evidence="7 8">
    <name type="scientific">Clostridium bovifaecis</name>
    <dbReference type="NCBI Taxonomy" id="2184719"/>
    <lineage>
        <taxon>Bacteria</taxon>
        <taxon>Bacillati</taxon>
        <taxon>Bacillota</taxon>
        <taxon>Clostridia</taxon>
        <taxon>Eubacteriales</taxon>
        <taxon>Clostridiaceae</taxon>
        <taxon>Clostridium</taxon>
    </lineage>
</organism>
<dbReference type="InterPro" id="IPR033949">
    <property type="entry name" value="CobQ_GATase1"/>
</dbReference>
<dbReference type="Gene3D" id="3.40.50.300">
    <property type="entry name" value="P-loop containing nucleotide triphosphate hydrolases"/>
    <property type="match status" value="1"/>
</dbReference>
<feature type="domain" description="CobB/CobQ-like glutamine amidotransferase" evidence="6">
    <location>
        <begin position="248"/>
        <end position="436"/>
    </location>
</feature>
<dbReference type="InterPro" id="IPR002586">
    <property type="entry name" value="CobQ/CobB/MinD/ParA_Nub-bd_dom"/>
</dbReference>
<feature type="active site" evidence="4">
    <location>
        <position position="429"/>
    </location>
</feature>
<evidence type="ECO:0000259" key="6">
    <source>
        <dbReference type="Pfam" id="PF07685"/>
    </source>
</evidence>
<evidence type="ECO:0000256" key="2">
    <source>
        <dbReference type="ARBA" id="ARBA00022573"/>
    </source>
</evidence>
<dbReference type="PANTHER" id="PTHR21343">
    <property type="entry name" value="DETHIOBIOTIN SYNTHETASE"/>
    <property type="match status" value="1"/>
</dbReference>
<dbReference type="GO" id="GO:0015420">
    <property type="term" value="F:ABC-type vitamin B12 transporter activity"/>
    <property type="evidence" value="ECO:0007669"/>
    <property type="project" value="UniProtKB-UniRule"/>
</dbReference>
<dbReference type="NCBIfam" id="TIGR00313">
    <property type="entry name" value="cobQ"/>
    <property type="match status" value="1"/>
</dbReference>
<dbReference type="AlphaFoldDB" id="A0A6I6F0Z3"/>
<protein>
    <recommendedName>
        <fullName evidence="4">Cobyric acid synthase</fullName>
    </recommendedName>
</protein>
<evidence type="ECO:0000256" key="1">
    <source>
        <dbReference type="ARBA" id="ARBA00004953"/>
    </source>
</evidence>
<dbReference type="GO" id="GO:0003824">
    <property type="term" value="F:catalytic activity"/>
    <property type="evidence" value="ECO:0007669"/>
    <property type="project" value="InterPro"/>
</dbReference>
<dbReference type="PROSITE" id="PS51274">
    <property type="entry name" value="GATASE_COBBQ"/>
    <property type="match status" value="1"/>
</dbReference>
<dbReference type="InterPro" id="IPR029062">
    <property type="entry name" value="Class_I_gatase-like"/>
</dbReference>
<dbReference type="Pfam" id="PF07685">
    <property type="entry name" value="GATase_3"/>
    <property type="match status" value="1"/>
</dbReference>
<dbReference type="CDD" id="cd01750">
    <property type="entry name" value="GATase1_CobQ"/>
    <property type="match status" value="1"/>
</dbReference>
<dbReference type="Pfam" id="PF01656">
    <property type="entry name" value="CbiA"/>
    <property type="match status" value="1"/>
</dbReference>
<dbReference type="UniPathway" id="UPA00148"/>
<evidence type="ECO:0000259" key="5">
    <source>
        <dbReference type="Pfam" id="PF01656"/>
    </source>
</evidence>
<keyword evidence="8" id="KW-1185">Reference proteome</keyword>
<dbReference type="GO" id="GO:0009236">
    <property type="term" value="P:cobalamin biosynthetic process"/>
    <property type="evidence" value="ECO:0007669"/>
    <property type="project" value="UniProtKB-UniRule"/>
</dbReference>
<dbReference type="Gene3D" id="3.40.50.880">
    <property type="match status" value="1"/>
</dbReference>
<evidence type="ECO:0000256" key="3">
    <source>
        <dbReference type="ARBA" id="ARBA00022962"/>
    </source>
</evidence>
<name>A0A6I6F0Z3_9CLOT</name>
<evidence type="ECO:0000256" key="4">
    <source>
        <dbReference type="HAMAP-Rule" id="MF_00028"/>
    </source>
</evidence>
<dbReference type="InterPro" id="IPR027417">
    <property type="entry name" value="P-loop_NTPase"/>
</dbReference>
<dbReference type="SUPFAM" id="SSF52540">
    <property type="entry name" value="P-loop containing nucleoside triphosphate hydrolases"/>
    <property type="match status" value="1"/>
</dbReference>
<evidence type="ECO:0000313" key="7">
    <source>
        <dbReference type="EMBL" id="QGU94417.1"/>
    </source>
</evidence>
<dbReference type="HAMAP" id="MF_00028">
    <property type="entry name" value="CobQ"/>
    <property type="match status" value="1"/>
</dbReference>
<keyword evidence="3 4" id="KW-0315">Glutamine amidotransferase</keyword>
<dbReference type="CDD" id="cd05389">
    <property type="entry name" value="CobQ_N"/>
    <property type="match status" value="1"/>
</dbReference>
<dbReference type="SUPFAM" id="SSF52317">
    <property type="entry name" value="Class I glutamine amidotransferase-like"/>
    <property type="match status" value="1"/>
</dbReference>
<reference evidence="7 8" key="1">
    <citation type="submission" date="2019-12" db="EMBL/GenBank/DDBJ databases">
        <title>Genome sequenceing of Clostridium bovifaecis.</title>
        <authorList>
            <person name="Yao Y."/>
        </authorList>
    </citation>
    <scope>NUCLEOTIDE SEQUENCE [LARGE SCALE GENOMIC DNA]</scope>
    <source>
        <strain evidence="7 8">BXX</strain>
    </source>
</reference>
<dbReference type="PROSITE" id="PS51273">
    <property type="entry name" value="GATASE_TYPE_1"/>
    <property type="match status" value="1"/>
</dbReference>
<accession>A0A6I6F0Z3</accession>
<feature type="active site" description="Nucleophile" evidence="4">
    <location>
        <position position="326"/>
    </location>
</feature>
<gene>
    <name evidence="4" type="primary">cobQ</name>
    <name evidence="7" type="ORF">GOM49_04240</name>
</gene>
<sequence length="490" mass="54844">MAKIMIQGTASSVGKSILVAALCRIFKQDGYSVCPYKSQNMSLNSYITLDGKEMGRAQVLQAYAAGLEPQVYMNPILLKPTTDKKCQVIVKGKVHCNSSAVEYHNMKLEFRDMLKKDFQDLEKKFDIIVMEGAGSPAEINLRDRDIVNMGMAELVDAPVLLVGDIDKGGVFASLAGTMLLLSDDEKARMKGTIINKFRGDVNILKPGLDMIEKIIQISCLGVVPYFKLALEDEDGAVEFNRKINNKIDIAVIKLPHISNFTDLDALKIEEDVSLRFITSNEEFKNPDMLIIPGSKNTIEDLMYLRNSGLEDTIKNYAGTGIVLGICGGYQMLGNMIKDPYGVETSLGEIEAMKLLDVNTAFEKEKTTTRVEAEFKESSRVYGYEIHMGVSTYGEGTQPLFEIISKNGEKVSYYDGAVNDKGNIMGTYIHGIFDGAAFREYIVNKLRRKKGLEERNSKIYENLREKELDKLADIVRQSIDIENIYKIMRLK</sequence>